<name>A0A0E9UKQ1_ANGAN</name>
<proteinExistence type="predicted"/>
<dbReference type="AlphaFoldDB" id="A0A0E9UKQ1"/>
<accession>A0A0E9UKQ1</accession>
<dbReference type="EMBL" id="GBXM01042281">
    <property type="protein sequence ID" value="JAH66296.1"/>
    <property type="molecule type" value="Transcribed_RNA"/>
</dbReference>
<organism evidence="1">
    <name type="scientific">Anguilla anguilla</name>
    <name type="common">European freshwater eel</name>
    <name type="synonym">Muraena anguilla</name>
    <dbReference type="NCBI Taxonomy" id="7936"/>
    <lineage>
        <taxon>Eukaryota</taxon>
        <taxon>Metazoa</taxon>
        <taxon>Chordata</taxon>
        <taxon>Craniata</taxon>
        <taxon>Vertebrata</taxon>
        <taxon>Euteleostomi</taxon>
        <taxon>Actinopterygii</taxon>
        <taxon>Neopterygii</taxon>
        <taxon>Teleostei</taxon>
        <taxon>Anguilliformes</taxon>
        <taxon>Anguillidae</taxon>
        <taxon>Anguilla</taxon>
    </lineage>
</organism>
<reference evidence="1" key="2">
    <citation type="journal article" date="2015" name="Fish Shellfish Immunol.">
        <title>Early steps in the European eel (Anguilla anguilla)-Vibrio vulnificus interaction in the gills: Role of the RtxA13 toxin.</title>
        <authorList>
            <person name="Callol A."/>
            <person name="Pajuelo D."/>
            <person name="Ebbesson L."/>
            <person name="Teles M."/>
            <person name="MacKenzie S."/>
            <person name="Amaro C."/>
        </authorList>
    </citation>
    <scope>NUCLEOTIDE SEQUENCE</scope>
</reference>
<reference evidence="1" key="1">
    <citation type="submission" date="2014-11" db="EMBL/GenBank/DDBJ databases">
        <authorList>
            <person name="Amaro Gonzalez C."/>
        </authorList>
    </citation>
    <scope>NUCLEOTIDE SEQUENCE</scope>
</reference>
<evidence type="ECO:0000313" key="1">
    <source>
        <dbReference type="EMBL" id="JAH66296.1"/>
    </source>
</evidence>
<sequence length="38" mass="4050">MWGPSIADGSHGCSPNWADFPVAATTSPSKGECKVYFF</sequence>
<protein>
    <submittedName>
        <fullName evidence="1">Uncharacterized protein</fullName>
    </submittedName>
</protein>